<dbReference type="PROSITE" id="PS50878">
    <property type="entry name" value="RT_POL"/>
    <property type="match status" value="1"/>
</dbReference>
<dbReference type="InterPro" id="IPR000477">
    <property type="entry name" value="RT_dom"/>
</dbReference>
<dbReference type="EMBL" id="UZAU01000366">
    <property type="status" value="NOT_ANNOTATED_CDS"/>
    <property type="molecule type" value="Genomic_DNA"/>
</dbReference>
<dbReference type="Pfam" id="PF13456">
    <property type="entry name" value="RVT_3"/>
    <property type="match status" value="1"/>
</dbReference>
<dbReference type="OMA" id="AINQREC"/>
<accession>A0A803PI72</accession>
<dbReference type="InterPro" id="IPR026960">
    <property type="entry name" value="RVT-Znf"/>
</dbReference>
<dbReference type="Pfam" id="PF00078">
    <property type="entry name" value="RVT_1"/>
    <property type="match status" value="1"/>
</dbReference>
<sequence length="1105" mass="126083">MEIVRDCWESNEVNCFAEKLTLCAEKLSSWGKEITGTLNHRIKSYKAQLKSLHDKRDSASVQQYKEVKDQLFRAINQRECYWKQRSKQFWLREGDQNSSYFHKAATIRKHNNQINALKDDNGNWVTWETGLPQVVDNYFHGLFTSANTSCNEIIDCVSHIVPDWVNVELGHPIQEEEVKKALFQMHPDKSPGPDGMTPAFYQKCWPIVKGDVVQYVRQFFENGELKDECSEANVVLIPKKKHPEFIADMRPIALCNVLYKIITKVLVNRMKPFMNSLISENQSAFIPGRLISDNVMVSFEILHYLKRKRKGKEGYMALKLDMSKAYDRVEWSFLEAMLRKVGFQEKWVQLVLRCVTSARYKVVYGNHEVGPIIPTRGIRQGDPLSPYLFILCAEGLSAILKKYEQRGWIHGCKVANGAPRISHMLFADDSYLYCKATENEASRIKDVLQKFENASGQKVNFTKSSIFFSANTEEGVKQRLCQSLSMRTAPDGSFYLGLPSSMGRNKNASLGYLKEKVQKRLQGWGTKFISRAGKEVLIKAVAQALPSYAMNVFLIPLETTREMESLIAKYWWQSSSTTSSGIHWMSWKRLCQHKSKGGMSFRNLRDFNVALLGKQCWRLLINQDSLVSRVFKARYYPNGTFTSASLGPNPSYVWRSILEAQKLMANGVCWQVGDGNSIPVLGEAWLPDETNPRIMSNHPSLLSAKVTNLMKQGSFEWDEELLNDLFEPRDRDLILQIPLDSSITRDCLVWSRELSGVYTVKSAYRLLQELKGEMDLLETAENKFWKQFWSLKLPPKMKNLVWRAGSGCLPTMLQLCFKHVPVEARCPICSGEDESTLHALVTCTAAKRCWDRVGIGTVVQQEDTFLVWCINSFRLLEKEKKELLVALCWSIWNARNDKVWQNKRVEADSIVSSAKTFLNQWKNAQDSVIETTFSGSLAEDAAVCWAPPIVNSVKINVDAAMFNENRQFGVGLVARDMQGVLIEGCTKLFQGQVSPATAEAMGIREVLSWIKKKRWTNVCIETDCLQVIQALRSTIEMRSMFGQVVNVCKDMLKFLKDVSIYFVRRSANMVAHSFARASIFYPDCTFSLESVPTDLLPILVAEMVI</sequence>
<dbReference type="Gramene" id="evm.model.04.635">
    <property type="protein sequence ID" value="cds.evm.model.04.635"/>
    <property type="gene ID" value="evm.TU.04.635"/>
</dbReference>
<keyword evidence="3" id="KW-1185">Reference proteome</keyword>
<dbReference type="GO" id="GO:0004523">
    <property type="term" value="F:RNA-DNA hybrid ribonuclease activity"/>
    <property type="evidence" value="ECO:0007669"/>
    <property type="project" value="InterPro"/>
</dbReference>
<proteinExistence type="predicted"/>
<dbReference type="SUPFAM" id="SSF56672">
    <property type="entry name" value="DNA/RNA polymerases"/>
    <property type="match status" value="1"/>
</dbReference>
<organism evidence="2 3">
    <name type="scientific">Cannabis sativa</name>
    <name type="common">Hemp</name>
    <name type="synonym">Marijuana</name>
    <dbReference type="NCBI Taxonomy" id="3483"/>
    <lineage>
        <taxon>Eukaryota</taxon>
        <taxon>Viridiplantae</taxon>
        <taxon>Streptophyta</taxon>
        <taxon>Embryophyta</taxon>
        <taxon>Tracheophyta</taxon>
        <taxon>Spermatophyta</taxon>
        <taxon>Magnoliopsida</taxon>
        <taxon>eudicotyledons</taxon>
        <taxon>Gunneridae</taxon>
        <taxon>Pentapetalae</taxon>
        <taxon>rosids</taxon>
        <taxon>fabids</taxon>
        <taxon>Rosales</taxon>
        <taxon>Cannabaceae</taxon>
        <taxon>Cannabis</taxon>
    </lineage>
</organism>
<dbReference type="InterPro" id="IPR036397">
    <property type="entry name" value="RNaseH_sf"/>
</dbReference>
<dbReference type="GO" id="GO:0003676">
    <property type="term" value="F:nucleic acid binding"/>
    <property type="evidence" value="ECO:0007669"/>
    <property type="project" value="InterPro"/>
</dbReference>
<protein>
    <recommendedName>
        <fullName evidence="1">Reverse transcriptase domain-containing protein</fullName>
    </recommendedName>
</protein>
<feature type="domain" description="Reverse transcriptase" evidence="1">
    <location>
        <begin position="218"/>
        <end position="500"/>
    </location>
</feature>
<evidence type="ECO:0000313" key="2">
    <source>
        <dbReference type="EnsemblPlants" id="cds.evm.model.04.635"/>
    </source>
</evidence>
<dbReference type="Pfam" id="PF13966">
    <property type="entry name" value="zf-RVT"/>
    <property type="match status" value="1"/>
</dbReference>
<dbReference type="InterPro" id="IPR012337">
    <property type="entry name" value="RNaseH-like_sf"/>
</dbReference>
<dbReference type="SUPFAM" id="SSF53098">
    <property type="entry name" value="Ribonuclease H-like"/>
    <property type="match status" value="1"/>
</dbReference>
<reference evidence="2" key="1">
    <citation type="submission" date="2018-11" db="EMBL/GenBank/DDBJ databases">
        <authorList>
            <person name="Grassa J C."/>
        </authorList>
    </citation>
    <scope>NUCLEOTIDE SEQUENCE [LARGE SCALE GENOMIC DNA]</scope>
</reference>
<dbReference type="AlphaFoldDB" id="A0A803PI72"/>
<dbReference type="InterPro" id="IPR002156">
    <property type="entry name" value="RNaseH_domain"/>
</dbReference>
<dbReference type="EnsemblPlants" id="evm.model.04.635">
    <property type="protein sequence ID" value="cds.evm.model.04.635"/>
    <property type="gene ID" value="evm.TU.04.635"/>
</dbReference>
<evidence type="ECO:0000259" key="1">
    <source>
        <dbReference type="PROSITE" id="PS50878"/>
    </source>
</evidence>
<dbReference type="CDD" id="cd01650">
    <property type="entry name" value="RT_nLTR_like"/>
    <property type="match status" value="1"/>
</dbReference>
<dbReference type="InterPro" id="IPR044730">
    <property type="entry name" value="RNase_H-like_dom_plant"/>
</dbReference>
<dbReference type="Proteomes" id="UP000596661">
    <property type="component" value="Chromosome 4"/>
</dbReference>
<dbReference type="InterPro" id="IPR043502">
    <property type="entry name" value="DNA/RNA_pol_sf"/>
</dbReference>
<dbReference type="CDD" id="cd06222">
    <property type="entry name" value="RNase_H_like"/>
    <property type="match status" value="1"/>
</dbReference>
<name>A0A803PI72_CANSA</name>
<evidence type="ECO:0000313" key="3">
    <source>
        <dbReference type="Proteomes" id="UP000596661"/>
    </source>
</evidence>
<dbReference type="PANTHER" id="PTHR33116:SF86">
    <property type="entry name" value="REVERSE TRANSCRIPTASE DOMAIN-CONTAINING PROTEIN"/>
    <property type="match status" value="1"/>
</dbReference>
<reference evidence="2" key="2">
    <citation type="submission" date="2021-03" db="UniProtKB">
        <authorList>
            <consortium name="EnsemblPlants"/>
        </authorList>
    </citation>
    <scope>IDENTIFICATION</scope>
</reference>
<dbReference type="Gene3D" id="3.30.420.10">
    <property type="entry name" value="Ribonuclease H-like superfamily/Ribonuclease H"/>
    <property type="match status" value="1"/>
</dbReference>
<dbReference type="PANTHER" id="PTHR33116">
    <property type="entry name" value="REVERSE TRANSCRIPTASE ZINC-BINDING DOMAIN-CONTAINING PROTEIN-RELATED-RELATED"/>
    <property type="match status" value="1"/>
</dbReference>